<gene>
    <name evidence="2" type="ORF">CYMTET_26332</name>
</gene>
<sequence length="353" mass="36156">MLLTSFVGEGGGGAMQLVTLTMMEAQLGADGLRLLLSAPHCAAESSGSSAPGLRQDTPAVAIPHALGGLRGLDLGGNAVGDIGVRVLAAALRDKARGSGEFGSLEMLGLSGNKIGPDGGRALGAVLREGALPNLQELDLRGNLVAEKGAVAVLGALKSASGVSGSEREAGLPNLRRLYLQDNYSIGVEGARALAAALIVHGALEEVDLGKSQIGPEGAKALGSALEQNATLRTLGLERCAVREDGARYLAKMLERNSTLETLRLGRNGIGDRGCFALAPALASNRTLQIIDLRTNNIGTEGAKSLEAALKESNNTLRQVPLDGNKVAQDHITAIASLAGAVRRLSKKSRGSDG</sequence>
<dbReference type="InterPro" id="IPR001611">
    <property type="entry name" value="Leu-rich_rpt"/>
</dbReference>
<dbReference type="Pfam" id="PF13516">
    <property type="entry name" value="LRR_6"/>
    <property type="match status" value="7"/>
</dbReference>
<comment type="subcellular location">
    <subcellularLocation>
        <location evidence="1">Cytoplasm</location>
        <location evidence="1">Cytoskeleton</location>
        <location evidence="1">Cilium axoneme</location>
    </subcellularLocation>
</comment>
<dbReference type="Gene3D" id="3.80.10.10">
    <property type="entry name" value="Ribonuclease Inhibitor"/>
    <property type="match status" value="3"/>
</dbReference>
<evidence type="ECO:0000313" key="2">
    <source>
        <dbReference type="EMBL" id="KAK3264964.1"/>
    </source>
</evidence>
<dbReference type="InterPro" id="IPR052394">
    <property type="entry name" value="LRR-containing"/>
</dbReference>
<accession>A0AAE0KY95</accession>
<dbReference type="SMART" id="SM00368">
    <property type="entry name" value="LRR_RI"/>
    <property type="match status" value="8"/>
</dbReference>
<dbReference type="AlphaFoldDB" id="A0AAE0KY95"/>
<dbReference type="EMBL" id="LGRX02014237">
    <property type="protein sequence ID" value="KAK3264964.1"/>
    <property type="molecule type" value="Genomic_DNA"/>
</dbReference>
<keyword evidence="3" id="KW-1185">Reference proteome</keyword>
<organism evidence="2 3">
    <name type="scientific">Cymbomonas tetramitiformis</name>
    <dbReference type="NCBI Taxonomy" id="36881"/>
    <lineage>
        <taxon>Eukaryota</taxon>
        <taxon>Viridiplantae</taxon>
        <taxon>Chlorophyta</taxon>
        <taxon>Pyramimonadophyceae</taxon>
        <taxon>Pyramimonadales</taxon>
        <taxon>Pyramimonadaceae</taxon>
        <taxon>Cymbomonas</taxon>
    </lineage>
</organism>
<proteinExistence type="predicted"/>
<dbReference type="PANTHER" id="PTHR24114:SF2">
    <property type="entry name" value="F-BOX DOMAIN-CONTAINING PROTEIN-RELATED"/>
    <property type="match status" value="1"/>
</dbReference>
<comment type="caution">
    <text evidence="2">The sequence shown here is derived from an EMBL/GenBank/DDBJ whole genome shotgun (WGS) entry which is preliminary data.</text>
</comment>
<dbReference type="InterPro" id="IPR032675">
    <property type="entry name" value="LRR_dom_sf"/>
</dbReference>
<dbReference type="Proteomes" id="UP001190700">
    <property type="component" value="Unassembled WGS sequence"/>
</dbReference>
<evidence type="ECO:0000313" key="3">
    <source>
        <dbReference type="Proteomes" id="UP001190700"/>
    </source>
</evidence>
<dbReference type="GO" id="GO:0005930">
    <property type="term" value="C:axoneme"/>
    <property type="evidence" value="ECO:0007669"/>
    <property type="project" value="UniProtKB-SubCell"/>
</dbReference>
<dbReference type="SUPFAM" id="SSF52047">
    <property type="entry name" value="RNI-like"/>
    <property type="match status" value="1"/>
</dbReference>
<reference evidence="2 3" key="1">
    <citation type="journal article" date="2015" name="Genome Biol. Evol.">
        <title>Comparative Genomics of a Bacterivorous Green Alga Reveals Evolutionary Causalities and Consequences of Phago-Mixotrophic Mode of Nutrition.</title>
        <authorList>
            <person name="Burns J.A."/>
            <person name="Paasch A."/>
            <person name="Narechania A."/>
            <person name="Kim E."/>
        </authorList>
    </citation>
    <scope>NUCLEOTIDE SEQUENCE [LARGE SCALE GENOMIC DNA]</scope>
    <source>
        <strain evidence="2 3">PLY_AMNH</strain>
    </source>
</reference>
<protein>
    <submittedName>
        <fullName evidence="2">Uncharacterized protein</fullName>
    </submittedName>
</protein>
<dbReference type="PANTHER" id="PTHR24114">
    <property type="entry name" value="LEUCINE RICH REPEAT FAMILY PROTEIN"/>
    <property type="match status" value="1"/>
</dbReference>
<name>A0AAE0KY95_9CHLO</name>
<evidence type="ECO:0000256" key="1">
    <source>
        <dbReference type="ARBA" id="ARBA00004430"/>
    </source>
</evidence>